<keyword evidence="4" id="KW-1185">Reference proteome</keyword>
<dbReference type="Gene3D" id="3.40.190.150">
    <property type="entry name" value="Bordetella uptake gene, domain 1"/>
    <property type="match status" value="1"/>
</dbReference>
<keyword evidence="3" id="KW-0675">Receptor</keyword>
<dbReference type="PANTHER" id="PTHR42928">
    <property type="entry name" value="TRICARBOXYLATE-BINDING PROTEIN"/>
    <property type="match status" value="1"/>
</dbReference>
<dbReference type="EMBL" id="JBEPSH010000012">
    <property type="protein sequence ID" value="MET4579821.1"/>
    <property type="molecule type" value="Genomic_DNA"/>
</dbReference>
<evidence type="ECO:0000313" key="3">
    <source>
        <dbReference type="EMBL" id="MET4579821.1"/>
    </source>
</evidence>
<dbReference type="Pfam" id="PF03401">
    <property type="entry name" value="TctC"/>
    <property type="match status" value="1"/>
</dbReference>
<dbReference type="Proteomes" id="UP001549320">
    <property type="component" value="Unassembled WGS sequence"/>
</dbReference>
<name>A0ABV2QFK2_9BURK</name>
<dbReference type="Gene3D" id="3.40.190.10">
    <property type="entry name" value="Periplasmic binding protein-like II"/>
    <property type="match status" value="1"/>
</dbReference>
<keyword evidence="2" id="KW-0732">Signal</keyword>
<gene>
    <name evidence="3" type="ORF">ABIE13_004958</name>
</gene>
<organism evidence="3 4">
    <name type="scientific">Ottowia thiooxydans</name>
    <dbReference type="NCBI Taxonomy" id="219182"/>
    <lineage>
        <taxon>Bacteria</taxon>
        <taxon>Pseudomonadati</taxon>
        <taxon>Pseudomonadota</taxon>
        <taxon>Betaproteobacteria</taxon>
        <taxon>Burkholderiales</taxon>
        <taxon>Comamonadaceae</taxon>
        <taxon>Ottowia</taxon>
    </lineage>
</organism>
<accession>A0ABV2QFK2</accession>
<sequence>MIKRILGATALSLAVVAAHAQTWPTHAVKYIVPFPPGGATDLMSRPLVERLQQRLGQPVVIENIGGAGGSIGATRIAQAKADGYVIGLGNSASHTITPHLLAKPPYDALKDFTPIAMINEYVNILVVNPALGVKNMEEFLALAKSKPGALRYGSAGNGSSNHLTAEVLASQARLKFIHVPYKGNGPALTDVIAGHIDWMFGTISEVLPYLESGKLIALGTSGVARDALLPKVPPIAEAVPKFEVTGFMAVFGPANLPAAVVQRLNTEVNAILKTPEIVERYANAGMKAVGSSPKELEQRVRADHALWKKVIETAGIKAE</sequence>
<reference evidence="3 4" key="1">
    <citation type="submission" date="2024-06" db="EMBL/GenBank/DDBJ databases">
        <title>Sorghum-associated microbial communities from plants grown in Nebraska, USA.</title>
        <authorList>
            <person name="Schachtman D."/>
        </authorList>
    </citation>
    <scope>NUCLEOTIDE SEQUENCE [LARGE SCALE GENOMIC DNA]</scope>
    <source>
        <strain evidence="3 4">2709</strain>
    </source>
</reference>
<proteinExistence type="inferred from homology"/>
<dbReference type="InterPro" id="IPR005064">
    <property type="entry name" value="BUG"/>
</dbReference>
<evidence type="ECO:0000313" key="4">
    <source>
        <dbReference type="Proteomes" id="UP001549320"/>
    </source>
</evidence>
<comment type="caution">
    <text evidence="3">The sequence shown here is derived from an EMBL/GenBank/DDBJ whole genome shotgun (WGS) entry which is preliminary data.</text>
</comment>
<comment type="similarity">
    <text evidence="1">Belongs to the UPF0065 (bug) family.</text>
</comment>
<protein>
    <submittedName>
        <fullName evidence="3">Tripartite-type tricarboxylate transporter receptor subunit TctC</fullName>
    </submittedName>
</protein>
<evidence type="ECO:0000256" key="1">
    <source>
        <dbReference type="ARBA" id="ARBA00006987"/>
    </source>
</evidence>
<evidence type="ECO:0000256" key="2">
    <source>
        <dbReference type="SAM" id="SignalP"/>
    </source>
</evidence>
<feature type="chain" id="PRO_5045375103" evidence="2">
    <location>
        <begin position="21"/>
        <end position="319"/>
    </location>
</feature>
<feature type="signal peptide" evidence="2">
    <location>
        <begin position="1"/>
        <end position="20"/>
    </location>
</feature>
<dbReference type="PANTHER" id="PTHR42928:SF5">
    <property type="entry name" value="BLR1237 PROTEIN"/>
    <property type="match status" value="1"/>
</dbReference>
<dbReference type="InterPro" id="IPR042100">
    <property type="entry name" value="Bug_dom1"/>
</dbReference>
<dbReference type="CDD" id="cd07012">
    <property type="entry name" value="PBP2_Bug_TTT"/>
    <property type="match status" value="1"/>
</dbReference>
<dbReference type="RefSeq" id="WP_354448285.1">
    <property type="nucleotide sequence ID" value="NZ_JBEPSH010000012.1"/>
</dbReference>
<dbReference type="SUPFAM" id="SSF53850">
    <property type="entry name" value="Periplasmic binding protein-like II"/>
    <property type="match status" value="1"/>
</dbReference>
<dbReference type="PIRSF" id="PIRSF017082">
    <property type="entry name" value="YflP"/>
    <property type="match status" value="1"/>
</dbReference>